<name>A0A1B8H724_9GAMM</name>
<sequence>MFIEDNGTRYEIIRGSDVVRDGMYLELSLPDTYPVEQLAEIFYSDVTHDFIISIFADSLPLSVIEILVAEAKVLLPLKKPLN</sequence>
<protein>
    <submittedName>
        <fullName evidence="1">Uncharacterized protein</fullName>
    </submittedName>
</protein>
<dbReference type="RefSeq" id="WP_067424832.1">
    <property type="nucleotide sequence ID" value="NZ_LZEX01000034.1"/>
</dbReference>
<evidence type="ECO:0000313" key="1">
    <source>
        <dbReference type="EMBL" id="OBU04888.1"/>
    </source>
</evidence>
<organism evidence="1 2">
    <name type="scientific">Morganella psychrotolerans</name>
    <dbReference type="NCBI Taxonomy" id="368603"/>
    <lineage>
        <taxon>Bacteria</taxon>
        <taxon>Pseudomonadati</taxon>
        <taxon>Pseudomonadota</taxon>
        <taxon>Gammaproteobacteria</taxon>
        <taxon>Enterobacterales</taxon>
        <taxon>Morganellaceae</taxon>
        <taxon>Morganella</taxon>
    </lineage>
</organism>
<gene>
    <name evidence="1" type="ORF">AYY17_08335</name>
</gene>
<dbReference type="EMBL" id="LZEX01000034">
    <property type="protein sequence ID" value="OBU04888.1"/>
    <property type="molecule type" value="Genomic_DNA"/>
</dbReference>
<proteinExistence type="predicted"/>
<reference evidence="1 2" key="1">
    <citation type="submission" date="2016-06" db="EMBL/GenBank/DDBJ databases">
        <authorList>
            <person name="Kjaerup R.B."/>
            <person name="Dalgaard T.S."/>
            <person name="Juul-Madsen H.R."/>
        </authorList>
    </citation>
    <scope>NUCLEOTIDE SEQUENCE [LARGE SCALE GENOMIC DNA]</scope>
    <source>
        <strain evidence="1 2">GCSL-Mp3</strain>
    </source>
</reference>
<dbReference type="AlphaFoldDB" id="A0A1B8H724"/>
<evidence type="ECO:0000313" key="2">
    <source>
        <dbReference type="Proteomes" id="UP000092247"/>
    </source>
</evidence>
<comment type="caution">
    <text evidence="1">The sequence shown here is derived from an EMBL/GenBank/DDBJ whole genome shotgun (WGS) entry which is preliminary data.</text>
</comment>
<accession>A0A1B8H724</accession>
<dbReference type="Proteomes" id="UP000092247">
    <property type="component" value="Unassembled WGS sequence"/>
</dbReference>